<proteinExistence type="predicted"/>
<dbReference type="RefSeq" id="WP_147023431.1">
    <property type="nucleotide sequence ID" value="NZ_BJYU01000384.1"/>
</dbReference>
<evidence type="ECO:0000313" key="1">
    <source>
        <dbReference type="EMBL" id="GEO19261.1"/>
    </source>
</evidence>
<dbReference type="Proteomes" id="UP000321085">
    <property type="component" value="Unassembled WGS sequence"/>
</dbReference>
<name>A0A512C4Z2_9HYPH</name>
<dbReference type="EMBL" id="BJYU01000384">
    <property type="protein sequence ID" value="GEO19261.1"/>
    <property type="molecule type" value="Genomic_DNA"/>
</dbReference>
<evidence type="ECO:0000313" key="2">
    <source>
        <dbReference type="Proteomes" id="UP000321085"/>
    </source>
</evidence>
<accession>A0A512C4Z2</accession>
<dbReference type="SUPFAM" id="SSF54427">
    <property type="entry name" value="NTF2-like"/>
    <property type="match status" value="1"/>
</dbReference>
<keyword evidence="2" id="KW-1185">Reference proteome</keyword>
<dbReference type="Gene3D" id="3.10.450.50">
    <property type="match status" value="1"/>
</dbReference>
<evidence type="ECO:0008006" key="3">
    <source>
        <dbReference type="Google" id="ProtNLM"/>
    </source>
</evidence>
<sequence>MVVAGDLAHVISEWRLEGSGPDGEAFVETGLATDVMRRQRDGTWLYVIDLPDGVRTAEPQQPVPY</sequence>
<reference evidence="1 2" key="1">
    <citation type="submission" date="2019-07" db="EMBL/GenBank/DDBJ databases">
        <title>Whole genome shotgun sequence of Microvirga aerophila NBRC 106136.</title>
        <authorList>
            <person name="Hosoyama A."/>
            <person name="Uohara A."/>
            <person name="Ohji S."/>
            <person name="Ichikawa N."/>
        </authorList>
    </citation>
    <scope>NUCLEOTIDE SEQUENCE [LARGE SCALE GENOMIC DNA]</scope>
    <source>
        <strain evidence="1 2">NBRC 106136</strain>
    </source>
</reference>
<comment type="caution">
    <text evidence="1">The sequence shown here is derived from an EMBL/GenBank/DDBJ whole genome shotgun (WGS) entry which is preliminary data.</text>
</comment>
<organism evidence="1 2">
    <name type="scientific">Microvirga aerophila</name>
    <dbReference type="NCBI Taxonomy" id="670291"/>
    <lineage>
        <taxon>Bacteria</taxon>
        <taxon>Pseudomonadati</taxon>
        <taxon>Pseudomonadota</taxon>
        <taxon>Alphaproteobacteria</taxon>
        <taxon>Hyphomicrobiales</taxon>
        <taxon>Methylobacteriaceae</taxon>
        <taxon>Microvirga</taxon>
    </lineage>
</organism>
<protein>
    <recommendedName>
        <fullName evidence="3">DUF4440 domain-containing protein</fullName>
    </recommendedName>
</protein>
<gene>
    <name evidence="1" type="ORF">MAE02_69570</name>
</gene>
<dbReference type="AlphaFoldDB" id="A0A512C4Z2"/>
<dbReference type="InterPro" id="IPR032710">
    <property type="entry name" value="NTF2-like_dom_sf"/>
</dbReference>